<dbReference type="OrthoDB" id="786357at2759"/>
<keyword evidence="6" id="KW-1185">Reference proteome</keyword>
<dbReference type="PROSITE" id="PS00028">
    <property type="entry name" value="ZINC_FINGER_C2H2_1"/>
    <property type="match status" value="1"/>
</dbReference>
<feature type="domain" description="C2H2-type" evidence="3">
    <location>
        <begin position="324"/>
        <end position="351"/>
    </location>
</feature>
<dbReference type="InterPro" id="IPR036236">
    <property type="entry name" value="Znf_C2H2_sf"/>
</dbReference>
<dbReference type="InterPro" id="IPR013087">
    <property type="entry name" value="Znf_C2H2_type"/>
</dbReference>
<gene>
    <name evidence="5" type="ORF">SSLN_LOCUS12272</name>
</gene>
<dbReference type="Pfam" id="PF00078">
    <property type="entry name" value="RVT_1"/>
    <property type="match status" value="1"/>
</dbReference>
<reference evidence="7" key="1">
    <citation type="submission" date="2016-06" db="UniProtKB">
        <authorList>
            <consortium name="WormBaseParasite"/>
        </authorList>
    </citation>
    <scope>IDENTIFICATION</scope>
</reference>
<dbReference type="PROSITE" id="PS50157">
    <property type="entry name" value="ZINC_FINGER_C2H2_2"/>
    <property type="match status" value="2"/>
</dbReference>
<evidence type="ECO:0000313" key="5">
    <source>
        <dbReference type="EMBL" id="VDL98657.1"/>
    </source>
</evidence>
<evidence type="ECO:0000259" key="3">
    <source>
        <dbReference type="PROSITE" id="PS50157"/>
    </source>
</evidence>
<dbReference type="AlphaFoldDB" id="A0A183T724"/>
<proteinExistence type="predicted"/>
<feature type="region of interest" description="Disordered" evidence="2">
    <location>
        <begin position="238"/>
        <end position="262"/>
    </location>
</feature>
<dbReference type="GO" id="GO:0008270">
    <property type="term" value="F:zinc ion binding"/>
    <property type="evidence" value="ECO:0007669"/>
    <property type="project" value="UniProtKB-KW"/>
</dbReference>
<dbReference type="EMBL" id="UYSU01037150">
    <property type="protein sequence ID" value="VDL98657.1"/>
    <property type="molecule type" value="Genomic_DNA"/>
</dbReference>
<dbReference type="WBParaSite" id="SSLN_0001273301-mRNA-1">
    <property type="protein sequence ID" value="SSLN_0001273301-mRNA-1"/>
    <property type="gene ID" value="SSLN_0001273301"/>
</dbReference>
<dbReference type="SUPFAM" id="SSF57667">
    <property type="entry name" value="beta-beta-alpha zinc fingers"/>
    <property type="match status" value="1"/>
</dbReference>
<reference evidence="5 6" key="2">
    <citation type="submission" date="2018-11" db="EMBL/GenBank/DDBJ databases">
        <authorList>
            <consortium name="Pathogen Informatics"/>
        </authorList>
    </citation>
    <scope>NUCLEOTIDE SEQUENCE [LARGE SCALE GENOMIC DNA]</scope>
    <source>
        <strain evidence="5 6">NST_G2</strain>
    </source>
</reference>
<evidence type="ECO:0000256" key="2">
    <source>
        <dbReference type="SAM" id="MobiDB-lite"/>
    </source>
</evidence>
<evidence type="ECO:0000313" key="7">
    <source>
        <dbReference type="WBParaSite" id="SSLN_0001273301-mRNA-1"/>
    </source>
</evidence>
<feature type="domain" description="C2H2-type" evidence="3">
    <location>
        <begin position="282"/>
        <end position="309"/>
    </location>
</feature>
<evidence type="ECO:0000256" key="1">
    <source>
        <dbReference type="PROSITE-ProRule" id="PRU00042"/>
    </source>
</evidence>
<keyword evidence="1" id="KW-0862">Zinc</keyword>
<keyword evidence="1" id="KW-0479">Metal-binding</keyword>
<feature type="compositionally biased region" description="Low complexity" evidence="2">
    <location>
        <begin position="252"/>
        <end position="262"/>
    </location>
</feature>
<dbReference type="Gene3D" id="3.30.160.60">
    <property type="entry name" value="Classic Zinc Finger"/>
    <property type="match status" value="1"/>
</dbReference>
<evidence type="ECO:0000313" key="6">
    <source>
        <dbReference type="Proteomes" id="UP000275846"/>
    </source>
</evidence>
<dbReference type="PROSITE" id="PS50878">
    <property type="entry name" value="RT_POL"/>
    <property type="match status" value="1"/>
</dbReference>
<sequence length="421" mass="47151">MWRQKQVSEDFKEATIVHLYKKRNCQHCDNHRRILPLKVAGKIFAHILLNRLKSHLEQGLSPKASLHRHRGNIDMIFASRQLQEKCHEMRTHLYSIFIDLTQVFEMVNREGLWRIMQKIGCPQRFTHTKLQFHDGETTRVTDNGAVSAAFAATNGVKQGCVLAPTLFSLMFSAILVDACADEHPGSCIAYWLDEQLINQPRMHTQLRVSAATIPEFLFTDDCALGATTEADLPSLPRRIHLSHGPAQSNADPQTTSQYSSPVTTTTTAVAATTTISDGDSLLHCPHCDYTFTSRISLVGRLRIHSTETAKLVPGAPTHSRDHRLHCPHCPRAFTHRIGLFSHMRIHENLRLADGGCESRYDAGTGCNSCGRGDKRRPAVGQAKLQGMQPIFPALSDGKTVNQLKQKMTLILVRCKCRHCLD</sequence>
<organism evidence="7">
    <name type="scientific">Schistocephalus solidus</name>
    <name type="common">Tapeworm</name>
    <dbReference type="NCBI Taxonomy" id="70667"/>
    <lineage>
        <taxon>Eukaryota</taxon>
        <taxon>Metazoa</taxon>
        <taxon>Spiralia</taxon>
        <taxon>Lophotrochozoa</taxon>
        <taxon>Platyhelminthes</taxon>
        <taxon>Cestoda</taxon>
        <taxon>Eucestoda</taxon>
        <taxon>Diphyllobothriidea</taxon>
        <taxon>Diphyllobothriidae</taxon>
        <taxon>Schistocephalus</taxon>
    </lineage>
</organism>
<dbReference type="PANTHER" id="PTHR47027:SF26">
    <property type="entry name" value="REVERSE TRANSCRIPTASE DOMAIN-CONTAINING PROTEIN"/>
    <property type="match status" value="1"/>
</dbReference>
<dbReference type="Proteomes" id="UP000275846">
    <property type="component" value="Unassembled WGS sequence"/>
</dbReference>
<dbReference type="PANTHER" id="PTHR47027">
    <property type="entry name" value="REVERSE TRANSCRIPTASE DOMAIN-CONTAINING PROTEIN"/>
    <property type="match status" value="1"/>
</dbReference>
<name>A0A183T724_SCHSO</name>
<dbReference type="InterPro" id="IPR000477">
    <property type="entry name" value="RT_dom"/>
</dbReference>
<dbReference type="SMART" id="SM00355">
    <property type="entry name" value="ZnF_C2H2"/>
    <property type="match status" value="2"/>
</dbReference>
<protein>
    <submittedName>
        <fullName evidence="7">C2H2-type domain-containing protein</fullName>
    </submittedName>
</protein>
<accession>A0A183T724</accession>
<keyword evidence="1" id="KW-0863">Zinc-finger</keyword>
<feature type="domain" description="Reverse transcriptase" evidence="4">
    <location>
        <begin position="1"/>
        <end position="263"/>
    </location>
</feature>
<evidence type="ECO:0000259" key="4">
    <source>
        <dbReference type="PROSITE" id="PS50878"/>
    </source>
</evidence>